<organism evidence="1 2">
    <name type="scientific">candidate division KD3-62 bacterium DG_56</name>
    <dbReference type="NCBI Taxonomy" id="1704032"/>
    <lineage>
        <taxon>Bacteria</taxon>
        <taxon>candidate division KD3-62</taxon>
    </lineage>
</organism>
<accession>A0A0S7XPF5</accession>
<evidence type="ECO:0000313" key="1">
    <source>
        <dbReference type="EMBL" id="KPJ64091.1"/>
    </source>
</evidence>
<dbReference type="EMBL" id="LIZY01000043">
    <property type="protein sequence ID" value="KPJ64091.1"/>
    <property type="molecule type" value="Genomic_DNA"/>
</dbReference>
<protein>
    <submittedName>
        <fullName evidence="1">Uncharacterized protein</fullName>
    </submittedName>
</protein>
<dbReference type="Proteomes" id="UP000052020">
    <property type="component" value="Unassembled WGS sequence"/>
</dbReference>
<gene>
    <name evidence="1" type="ORF">AMK68_02375</name>
</gene>
<comment type="caution">
    <text evidence="1">The sequence shown here is derived from an EMBL/GenBank/DDBJ whole genome shotgun (WGS) entry which is preliminary data.</text>
</comment>
<evidence type="ECO:0000313" key="2">
    <source>
        <dbReference type="Proteomes" id="UP000052020"/>
    </source>
</evidence>
<name>A0A0S7XPF5_9BACT</name>
<sequence length="160" mass="17381">MRLQPRASMPDEILVQALFPAGWHMMSLPAEPVNHDPATVIDSLDPMAGLFRYVPEMLTYSSYDPDGWPGFGQMEVGVGDWMKVTRDAVIAYRGVPCHESFEIPLGCVGWTMVGCPFPNPMPVAPLGVRGADGTTVSLAEAAEAAWIQLPMAHWDPVDVG</sequence>
<reference evidence="1 2" key="1">
    <citation type="journal article" date="2015" name="Microbiome">
        <title>Genomic resolution of linkages in carbon, nitrogen, and sulfur cycling among widespread estuary sediment bacteria.</title>
        <authorList>
            <person name="Baker B.J."/>
            <person name="Lazar C.S."/>
            <person name="Teske A.P."/>
            <person name="Dick G.J."/>
        </authorList>
    </citation>
    <scope>NUCLEOTIDE SEQUENCE [LARGE SCALE GENOMIC DNA]</scope>
    <source>
        <strain evidence="1">DG_56</strain>
    </source>
</reference>
<dbReference type="AlphaFoldDB" id="A0A0S7XPF5"/>
<proteinExistence type="predicted"/>